<dbReference type="Proteomes" id="UP000186817">
    <property type="component" value="Unassembled WGS sequence"/>
</dbReference>
<keyword evidence="1" id="KW-0472">Membrane</keyword>
<evidence type="ECO:0000313" key="3">
    <source>
        <dbReference type="Proteomes" id="UP000186817"/>
    </source>
</evidence>
<dbReference type="OrthoDB" id="10402328at2759"/>
<proteinExistence type="predicted"/>
<protein>
    <submittedName>
        <fullName evidence="2">Uncharacterized protein</fullName>
    </submittedName>
</protein>
<dbReference type="AlphaFoldDB" id="A0A1Q9EB92"/>
<feature type="transmembrane region" description="Helical" evidence="1">
    <location>
        <begin position="117"/>
        <end position="136"/>
    </location>
</feature>
<feature type="transmembrane region" description="Helical" evidence="1">
    <location>
        <begin position="143"/>
        <end position="161"/>
    </location>
</feature>
<reference evidence="2 3" key="1">
    <citation type="submission" date="2016-02" db="EMBL/GenBank/DDBJ databases">
        <title>Genome analysis of coral dinoflagellate symbionts highlights evolutionary adaptations to a symbiotic lifestyle.</title>
        <authorList>
            <person name="Aranda M."/>
            <person name="Li Y."/>
            <person name="Liew Y.J."/>
            <person name="Baumgarten S."/>
            <person name="Simakov O."/>
            <person name="Wilson M."/>
            <person name="Piel J."/>
            <person name="Ashoor H."/>
            <person name="Bougouffa S."/>
            <person name="Bajic V.B."/>
            <person name="Ryu T."/>
            <person name="Ravasi T."/>
            <person name="Bayer T."/>
            <person name="Micklem G."/>
            <person name="Kim H."/>
            <person name="Bhak J."/>
            <person name="Lajeunesse T.C."/>
            <person name="Voolstra C.R."/>
        </authorList>
    </citation>
    <scope>NUCLEOTIDE SEQUENCE [LARGE SCALE GENOMIC DNA]</scope>
    <source>
        <strain evidence="2 3">CCMP2467</strain>
    </source>
</reference>
<evidence type="ECO:0000256" key="1">
    <source>
        <dbReference type="SAM" id="Phobius"/>
    </source>
</evidence>
<keyword evidence="1" id="KW-0812">Transmembrane</keyword>
<name>A0A1Q9EB92_SYMMI</name>
<evidence type="ECO:0000313" key="2">
    <source>
        <dbReference type="EMBL" id="OLQ04672.1"/>
    </source>
</evidence>
<comment type="caution">
    <text evidence="2">The sequence shown here is derived from an EMBL/GenBank/DDBJ whole genome shotgun (WGS) entry which is preliminary data.</text>
</comment>
<accession>A0A1Q9EB92</accession>
<sequence>MGCAWVPQPVREFNTGFDGLSATVLSSAANNVMENSLVVISNLNQMTGPGGPLGNRGFFYSDKATFGMIMLLTMFKEIIESNFLGDAVDFALLLQFAIFALLSIAQRGRLAPPSLSFSLALLSLAANLLLGAWHFYHSSWKPMVALLLMVFAPLMFSPLQQPPLSTKRGPVPIARVLPSGLGLRAALHAGILHALAPFIERLVVRTSRNLSVPALTSRCGSALLASVAEMQTKSL</sequence>
<keyword evidence="1" id="KW-1133">Transmembrane helix</keyword>
<gene>
    <name evidence="2" type="ORF">AK812_SmicGene12249</name>
</gene>
<feature type="transmembrane region" description="Helical" evidence="1">
    <location>
        <begin position="87"/>
        <end position="105"/>
    </location>
</feature>
<keyword evidence="3" id="KW-1185">Reference proteome</keyword>
<organism evidence="2 3">
    <name type="scientific">Symbiodinium microadriaticum</name>
    <name type="common">Dinoflagellate</name>
    <name type="synonym">Zooxanthella microadriatica</name>
    <dbReference type="NCBI Taxonomy" id="2951"/>
    <lineage>
        <taxon>Eukaryota</taxon>
        <taxon>Sar</taxon>
        <taxon>Alveolata</taxon>
        <taxon>Dinophyceae</taxon>
        <taxon>Suessiales</taxon>
        <taxon>Symbiodiniaceae</taxon>
        <taxon>Symbiodinium</taxon>
    </lineage>
</organism>
<dbReference type="EMBL" id="LSRX01000204">
    <property type="protein sequence ID" value="OLQ04672.1"/>
    <property type="molecule type" value="Genomic_DNA"/>
</dbReference>